<dbReference type="EMBL" id="ML119836">
    <property type="protein sequence ID" value="RPA73024.1"/>
    <property type="molecule type" value="Genomic_DNA"/>
</dbReference>
<evidence type="ECO:0000256" key="1">
    <source>
        <dbReference type="SAM" id="MobiDB-lite"/>
    </source>
</evidence>
<gene>
    <name evidence="2" type="ORF">BJ508DRAFT_419196</name>
</gene>
<name>A0A3N4HTN2_ASCIM</name>
<feature type="region of interest" description="Disordered" evidence="1">
    <location>
        <begin position="143"/>
        <end position="216"/>
    </location>
</feature>
<accession>A0A3N4HTN2</accession>
<reference evidence="2 3" key="1">
    <citation type="journal article" date="2018" name="Nat. Ecol. Evol.">
        <title>Pezizomycetes genomes reveal the molecular basis of ectomycorrhizal truffle lifestyle.</title>
        <authorList>
            <person name="Murat C."/>
            <person name="Payen T."/>
            <person name="Noel B."/>
            <person name="Kuo A."/>
            <person name="Morin E."/>
            <person name="Chen J."/>
            <person name="Kohler A."/>
            <person name="Krizsan K."/>
            <person name="Balestrini R."/>
            <person name="Da Silva C."/>
            <person name="Montanini B."/>
            <person name="Hainaut M."/>
            <person name="Levati E."/>
            <person name="Barry K.W."/>
            <person name="Belfiori B."/>
            <person name="Cichocki N."/>
            <person name="Clum A."/>
            <person name="Dockter R.B."/>
            <person name="Fauchery L."/>
            <person name="Guy J."/>
            <person name="Iotti M."/>
            <person name="Le Tacon F."/>
            <person name="Lindquist E.A."/>
            <person name="Lipzen A."/>
            <person name="Malagnac F."/>
            <person name="Mello A."/>
            <person name="Molinier V."/>
            <person name="Miyauchi S."/>
            <person name="Poulain J."/>
            <person name="Riccioni C."/>
            <person name="Rubini A."/>
            <person name="Sitrit Y."/>
            <person name="Splivallo R."/>
            <person name="Traeger S."/>
            <person name="Wang M."/>
            <person name="Zifcakova L."/>
            <person name="Wipf D."/>
            <person name="Zambonelli A."/>
            <person name="Paolocci F."/>
            <person name="Nowrousian M."/>
            <person name="Ottonello S."/>
            <person name="Baldrian P."/>
            <person name="Spatafora J.W."/>
            <person name="Henrissat B."/>
            <person name="Nagy L.G."/>
            <person name="Aury J.M."/>
            <person name="Wincker P."/>
            <person name="Grigoriev I.V."/>
            <person name="Bonfante P."/>
            <person name="Martin F.M."/>
        </authorList>
    </citation>
    <scope>NUCLEOTIDE SEQUENCE [LARGE SCALE GENOMIC DNA]</scope>
    <source>
        <strain evidence="2 3">RN42</strain>
    </source>
</reference>
<organism evidence="2 3">
    <name type="scientific">Ascobolus immersus RN42</name>
    <dbReference type="NCBI Taxonomy" id="1160509"/>
    <lineage>
        <taxon>Eukaryota</taxon>
        <taxon>Fungi</taxon>
        <taxon>Dikarya</taxon>
        <taxon>Ascomycota</taxon>
        <taxon>Pezizomycotina</taxon>
        <taxon>Pezizomycetes</taxon>
        <taxon>Pezizales</taxon>
        <taxon>Ascobolaceae</taxon>
        <taxon>Ascobolus</taxon>
    </lineage>
</organism>
<sequence>MSILITTQFFSSIRLHNPHSLRDEDFLQNLVASHLRSEDEAAFTASASHHQAGLHPPGLTSTGFSAPGAPLAAKVLDLTHPHASKRRHTVHLLQQGYHRDLALPRERFDRPSSLHVLVREVMQEGGRKTGRAYCVWCTWKADGTRRGGSGSSTETSTPVNGVVEGNVEEEGGGERGVDPRGILAGTDNTTAMMTEDTEGGLTGGRKRRDERERVPQTRFSCSHCRVPLCRDTAKGRRRCFLEFHSMEGAQGIDRG</sequence>
<keyword evidence="3" id="KW-1185">Reference proteome</keyword>
<evidence type="ECO:0000313" key="3">
    <source>
        <dbReference type="Proteomes" id="UP000275078"/>
    </source>
</evidence>
<evidence type="ECO:0000313" key="2">
    <source>
        <dbReference type="EMBL" id="RPA73024.1"/>
    </source>
</evidence>
<dbReference type="Proteomes" id="UP000275078">
    <property type="component" value="Unassembled WGS sequence"/>
</dbReference>
<dbReference type="AlphaFoldDB" id="A0A3N4HTN2"/>
<protein>
    <submittedName>
        <fullName evidence="2">Uncharacterized protein</fullName>
    </submittedName>
</protein>
<proteinExistence type="predicted"/>
<feature type="compositionally biased region" description="Low complexity" evidence="1">
    <location>
        <begin position="151"/>
        <end position="165"/>
    </location>
</feature>